<name>C6LRX5_GIAIB</name>
<feature type="compositionally biased region" description="Polar residues" evidence="1">
    <location>
        <begin position="33"/>
        <end position="42"/>
    </location>
</feature>
<dbReference type="EMBL" id="ACGJ01002162">
    <property type="protein sequence ID" value="EET01223.1"/>
    <property type="molecule type" value="Genomic_DNA"/>
</dbReference>
<dbReference type="VEuPathDB" id="GiardiaDB:GL50581_1510"/>
<gene>
    <name evidence="2" type="ORF">GL50581_1510</name>
</gene>
<protein>
    <submittedName>
        <fullName evidence="2">Uncharacterized protein</fullName>
    </submittedName>
</protein>
<reference evidence="2 3" key="1">
    <citation type="journal article" date="2009" name="PLoS Pathog.">
        <title>Draft genome sequencing of giardia intestinalis assemblage B isolate GS: is human giardiasis caused by two different species?</title>
        <authorList>
            <person name="Franzen O."/>
            <person name="Jerlstrom-Hultqvist J."/>
            <person name="Castro E."/>
            <person name="Sherwood E."/>
            <person name="Ankarklev J."/>
            <person name="Reiner D.S."/>
            <person name="Palm D."/>
            <person name="Andersson J.O."/>
            <person name="Andersson B."/>
            <person name="Svard S.G."/>
        </authorList>
    </citation>
    <scope>NUCLEOTIDE SEQUENCE [LARGE SCALE GENOMIC DNA]</scope>
    <source>
        <strain evidence="3">ATCC 50581 / GS clone H7</strain>
    </source>
</reference>
<feature type="compositionally biased region" description="Polar residues" evidence="1">
    <location>
        <begin position="1"/>
        <end position="10"/>
    </location>
</feature>
<dbReference type="AlphaFoldDB" id="C6LRX5"/>
<accession>C6LRX5</accession>
<feature type="region of interest" description="Disordered" evidence="1">
    <location>
        <begin position="1"/>
        <end position="42"/>
    </location>
</feature>
<organism evidence="2 3">
    <name type="scientific">Giardia intestinalis (strain ATCC 50581 / GS clone H7)</name>
    <name type="common">Giardia lamblia</name>
    <dbReference type="NCBI Taxonomy" id="598745"/>
    <lineage>
        <taxon>Eukaryota</taxon>
        <taxon>Metamonada</taxon>
        <taxon>Diplomonadida</taxon>
        <taxon>Hexamitidae</taxon>
        <taxon>Giardiinae</taxon>
        <taxon>Giardia</taxon>
    </lineage>
</organism>
<feature type="region of interest" description="Disordered" evidence="1">
    <location>
        <begin position="408"/>
        <end position="428"/>
    </location>
</feature>
<proteinExistence type="predicted"/>
<feature type="compositionally biased region" description="Basic and acidic residues" evidence="1">
    <location>
        <begin position="12"/>
        <end position="31"/>
    </location>
</feature>
<evidence type="ECO:0000313" key="3">
    <source>
        <dbReference type="Proteomes" id="UP000002488"/>
    </source>
</evidence>
<dbReference type="Proteomes" id="UP000002488">
    <property type="component" value="Unassembled WGS sequence"/>
</dbReference>
<evidence type="ECO:0000313" key="2">
    <source>
        <dbReference type="EMBL" id="EET01223.1"/>
    </source>
</evidence>
<sequence length="621" mass="69689">MQTGLSQSSRVRFAEQHNDEIEECRGERLAEQSDVSRGTESESIAATFRVAAGKDNEALTDEKTEKSENSAYGKLLRALCDNTPLSESGHSAIDRDCVSSLINGIIPDIEGMATFRTLDEFLSQFSIIGDATKKVVALASEMASKQVLIPPSSLELLHNMNVNYGENKVYVKPSNLVENSAINQSISVLNKSGLMAPKSSSAKGDHVPKVNFLVSADLSCYTKILADLVSKYGSQTGYKPILPPRMKAEAVVEMAVMIEKLIPREAMGMTLLVTDVEKMFSTLRILPRYIKQTDVAPLFKKAVAVQQKILLGYPIYAPESKMFALYKAQNISEDGARMRTAMNVTRICYIGFVYLLYYLAEDIFNRTHKLSNRADMLQGQLSAPGTYDVHEAAEELMSKQVRDKRKAMALQSNAPDAHEGVSSFSQSNNSELYRSSRCDVEDIEHPYERFRTPDNIVELEVFKPAAYLWRCIYIFASLLDREFSSPDIGFGLAIPRPRLTPNLREYPECIRMMTRHVPIIKKAFSNYCLNSPILSCQGLLQLLKCAKINHIITYKFAFEVVMRNYSKVDKETFIPGLTIEEFLVALFVCANYAYSKEPIVQTLQTPEMRVEHLILQLSGKK</sequence>
<dbReference type="OMA" id="CAKINHI"/>
<comment type="caution">
    <text evidence="2">The sequence shown here is derived from an EMBL/GenBank/DDBJ whole genome shotgun (WGS) entry which is preliminary data.</text>
</comment>
<dbReference type="OrthoDB" id="10250999at2759"/>
<evidence type="ECO:0000256" key="1">
    <source>
        <dbReference type="SAM" id="MobiDB-lite"/>
    </source>
</evidence>